<dbReference type="GO" id="GO:0016491">
    <property type="term" value="F:oxidoreductase activity"/>
    <property type="evidence" value="ECO:0007669"/>
    <property type="project" value="UniProtKB-KW"/>
</dbReference>
<dbReference type="Gene3D" id="3.40.605.10">
    <property type="entry name" value="Aldehyde Dehydrogenase, Chain A, domain 1"/>
    <property type="match status" value="1"/>
</dbReference>
<evidence type="ECO:0000313" key="3">
    <source>
        <dbReference type="EMBL" id="VFK19252.1"/>
    </source>
</evidence>
<protein>
    <submittedName>
        <fullName evidence="3">Aldehyde dehydrogenase family protein</fullName>
    </submittedName>
</protein>
<dbReference type="Pfam" id="PF00171">
    <property type="entry name" value="Aldedh"/>
    <property type="match status" value="1"/>
</dbReference>
<dbReference type="InterPro" id="IPR015590">
    <property type="entry name" value="Aldehyde_DH_dom"/>
</dbReference>
<dbReference type="SUPFAM" id="SSF53720">
    <property type="entry name" value="ALDH-like"/>
    <property type="match status" value="1"/>
</dbReference>
<keyword evidence="1" id="KW-0560">Oxidoreductase</keyword>
<organism evidence="3">
    <name type="scientific">Candidatus Kentrum sp. LFY</name>
    <dbReference type="NCBI Taxonomy" id="2126342"/>
    <lineage>
        <taxon>Bacteria</taxon>
        <taxon>Pseudomonadati</taxon>
        <taxon>Pseudomonadota</taxon>
        <taxon>Gammaproteobacteria</taxon>
        <taxon>Candidatus Kentrum</taxon>
    </lineage>
</organism>
<proteinExistence type="predicted"/>
<dbReference type="InterPro" id="IPR016161">
    <property type="entry name" value="Ald_DH/histidinol_DH"/>
</dbReference>
<accession>A0A450WQC2</accession>
<name>A0A450WQC2_9GAMM</name>
<gene>
    <name evidence="3" type="ORF">BECKLFY1418C_GA0070996_105525</name>
</gene>
<evidence type="ECO:0000256" key="1">
    <source>
        <dbReference type="ARBA" id="ARBA00023002"/>
    </source>
</evidence>
<dbReference type="EMBL" id="CAADFN010000055">
    <property type="protein sequence ID" value="VFK19252.1"/>
    <property type="molecule type" value="Genomic_DNA"/>
</dbReference>
<feature type="domain" description="Aldehyde dehydrogenase" evidence="2">
    <location>
        <begin position="11"/>
        <end position="146"/>
    </location>
</feature>
<dbReference type="AlphaFoldDB" id="A0A450WQC2"/>
<reference evidence="3" key="1">
    <citation type="submission" date="2019-02" db="EMBL/GenBank/DDBJ databases">
        <authorList>
            <person name="Gruber-Vodicka R. H."/>
            <person name="Seah K. B. B."/>
        </authorList>
    </citation>
    <scope>NUCLEOTIDE SEQUENCE</scope>
    <source>
        <strain evidence="3">BECK_BY7</strain>
    </source>
</reference>
<evidence type="ECO:0000259" key="2">
    <source>
        <dbReference type="Pfam" id="PF00171"/>
    </source>
</evidence>
<sequence>MSHIDRIEDRAIQARIDELLDTAQESANIFSTYTTEQVQKIVLAMSEAGQEKAAFYAEWSVRETGRGNVDDNVVKNLSCSTGLLERYRPADFVEPVIDDEKKIIAFPKPAGIIAALIPSTNPVMTVYYKAMVSMMTRNAIIFSPHPAMVARYATALPVCRVSVNTRGVEGSSGVCFHEPDPWSGDWDGFFWRRFGG</sequence>
<dbReference type="InterPro" id="IPR016162">
    <property type="entry name" value="Ald_DH_N"/>
</dbReference>